<sequence>MGVNSPRLAVLRRTLAIEDRQVEKAKKLTDKKKVEKAEKLSSKCEKISSKTQKRALLTDTADSNLSNMLENPDGHGWIPGDVDDEVFQPMDRPPHSGRNHPSAAQQARERLYAELTSGSGSGPTFQVASANNSNRPNLNSTFSPNSPTWLYFLIQTMLMHDGLLRKCPPTWIMRTSKNCHRRLEEGRSCLYSKEKYRELPHYPLSSEASQESEVCQHRSGPLDFSNPTSASSQRAPQQLPRRRSRRRTKGPWFTVLNPACKVPSSSLPAFRFSDCCMLSF</sequence>
<feature type="compositionally biased region" description="Basic and acidic residues" evidence="1">
    <location>
        <begin position="25"/>
        <end position="48"/>
    </location>
</feature>
<proteinExistence type="predicted"/>
<gene>
    <name evidence="2" type="ORF">L596_005962</name>
</gene>
<accession>A0A4U8V0P4</accession>
<feature type="region of interest" description="Disordered" evidence="1">
    <location>
        <begin position="215"/>
        <end position="247"/>
    </location>
</feature>
<evidence type="ECO:0000256" key="1">
    <source>
        <dbReference type="SAM" id="MobiDB-lite"/>
    </source>
</evidence>
<keyword evidence="3" id="KW-1185">Reference proteome</keyword>
<dbReference type="Proteomes" id="UP000298663">
    <property type="component" value="Unassembled WGS sequence"/>
</dbReference>
<dbReference type="EMBL" id="AZBU02000001">
    <property type="protein sequence ID" value="TMS39440.1"/>
    <property type="molecule type" value="Genomic_DNA"/>
</dbReference>
<feature type="region of interest" description="Disordered" evidence="1">
    <location>
        <begin position="25"/>
        <end position="52"/>
    </location>
</feature>
<dbReference type="AlphaFoldDB" id="A0A4U8V0P4"/>
<comment type="caution">
    <text evidence="2">The sequence shown here is derived from an EMBL/GenBank/DDBJ whole genome shotgun (WGS) entry which is preliminary data.</text>
</comment>
<organism evidence="2 3">
    <name type="scientific">Steinernema carpocapsae</name>
    <name type="common">Entomopathogenic nematode</name>
    <dbReference type="NCBI Taxonomy" id="34508"/>
    <lineage>
        <taxon>Eukaryota</taxon>
        <taxon>Metazoa</taxon>
        <taxon>Ecdysozoa</taxon>
        <taxon>Nematoda</taxon>
        <taxon>Chromadorea</taxon>
        <taxon>Rhabditida</taxon>
        <taxon>Tylenchina</taxon>
        <taxon>Panagrolaimomorpha</taxon>
        <taxon>Strongyloidoidea</taxon>
        <taxon>Steinernematidae</taxon>
        <taxon>Steinernema</taxon>
    </lineage>
</organism>
<reference evidence="2 3" key="1">
    <citation type="journal article" date="2015" name="Genome Biol.">
        <title>Comparative genomics of Steinernema reveals deeply conserved gene regulatory networks.</title>
        <authorList>
            <person name="Dillman A.R."/>
            <person name="Macchietto M."/>
            <person name="Porter C.F."/>
            <person name="Rogers A."/>
            <person name="Williams B."/>
            <person name="Antoshechkin I."/>
            <person name="Lee M.M."/>
            <person name="Goodwin Z."/>
            <person name="Lu X."/>
            <person name="Lewis E.E."/>
            <person name="Goodrich-Blair H."/>
            <person name="Stock S.P."/>
            <person name="Adams B.J."/>
            <person name="Sternberg P.W."/>
            <person name="Mortazavi A."/>
        </authorList>
    </citation>
    <scope>NUCLEOTIDE SEQUENCE [LARGE SCALE GENOMIC DNA]</scope>
    <source>
        <strain evidence="2 3">ALL</strain>
    </source>
</reference>
<evidence type="ECO:0000313" key="2">
    <source>
        <dbReference type="EMBL" id="TMS39440.1"/>
    </source>
</evidence>
<protein>
    <submittedName>
        <fullName evidence="2">Uncharacterized protein</fullName>
    </submittedName>
</protein>
<feature type="region of interest" description="Disordered" evidence="1">
    <location>
        <begin position="116"/>
        <end position="141"/>
    </location>
</feature>
<name>A0A4U8V0P4_STECR</name>
<evidence type="ECO:0000313" key="3">
    <source>
        <dbReference type="Proteomes" id="UP000298663"/>
    </source>
</evidence>
<reference evidence="2 3" key="2">
    <citation type="journal article" date="2019" name="G3 (Bethesda)">
        <title>Hybrid Assembly of the Genome of the Entomopathogenic Nematode Steinernema carpocapsae Identifies the X-Chromosome.</title>
        <authorList>
            <person name="Serra L."/>
            <person name="Macchietto M."/>
            <person name="Macias-Munoz A."/>
            <person name="McGill C.J."/>
            <person name="Rodriguez I.M."/>
            <person name="Rodriguez B."/>
            <person name="Murad R."/>
            <person name="Mortazavi A."/>
        </authorList>
    </citation>
    <scope>NUCLEOTIDE SEQUENCE [LARGE SCALE GENOMIC DNA]</scope>
    <source>
        <strain evidence="2 3">ALL</strain>
    </source>
</reference>